<accession>A0A6C0ARL2</accession>
<dbReference type="InterPro" id="IPR050235">
    <property type="entry name" value="CK1_Ser-Thr_kinase"/>
</dbReference>
<dbReference type="InterPro" id="IPR017441">
    <property type="entry name" value="Protein_kinase_ATP_BS"/>
</dbReference>
<name>A0A6C0ARL2_9ZZZZ</name>
<reference evidence="5" key="1">
    <citation type="journal article" date="2020" name="Nature">
        <title>Giant virus diversity and host interactions through global metagenomics.</title>
        <authorList>
            <person name="Schulz F."/>
            <person name="Roux S."/>
            <person name="Paez-Espino D."/>
            <person name="Jungbluth S."/>
            <person name="Walsh D.A."/>
            <person name="Denef V.J."/>
            <person name="McMahon K.D."/>
            <person name="Konstantinidis K.T."/>
            <person name="Eloe-Fadrosh E.A."/>
            <person name="Kyrpides N.C."/>
            <person name="Woyke T."/>
        </authorList>
    </citation>
    <scope>NUCLEOTIDE SEQUENCE</scope>
    <source>
        <strain evidence="5">GVMAG-S-1101165-79</strain>
    </source>
</reference>
<evidence type="ECO:0000259" key="4">
    <source>
        <dbReference type="PROSITE" id="PS50011"/>
    </source>
</evidence>
<organism evidence="5">
    <name type="scientific">viral metagenome</name>
    <dbReference type="NCBI Taxonomy" id="1070528"/>
    <lineage>
        <taxon>unclassified sequences</taxon>
        <taxon>metagenomes</taxon>
        <taxon>organismal metagenomes</taxon>
    </lineage>
</organism>
<keyword evidence="2" id="KW-0547">Nucleotide-binding</keyword>
<dbReference type="GO" id="GO:0005524">
    <property type="term" value="F:ATP binding"/>
    <property type="evidence" value="ECO:0007669"/>
    <property type="project" value="UniProtKB-KW"/>
</dbReference>
<dbReference type="InterPro" id="IPR008271">
    <property type="entry name" value="Ser/Thr_kinase_AS"/>
</dbReference>
<dbReference type="EMBL" id="MN740763">
    <property type="protein sequence ID" value="QHS82226.1"/>
    <property type="molecule type" value="Genomic_DNA"/>
</dbReference>
<dbReference type="InterPro" id="IPR000719">
    <property type="entry name" value="Prot_kinase_dom"/>
</dbReference>
<dbReference type="AlphaFoldDB" id="A0A6C0ARL2"/>
<feature type="domain" description="Protein kinase" evidence="4">
    <location>
        <begin position="6"/>
        <end position="263"/>
    </location>
</feature>
<evidence type="ECO:0000256" key="2">
    <source>
        <dbReference type="ARBA" id="ARBA00022741"/>
    </source>
</evidence>
<dbReference type="InterPro" id="IPR011009">
    <property type="entry name" value="Kinase-like_dom_sf"/>
</dbReference>
<dbReference type="EC" id="2.7.11.1" evidence="1"/>
<dbReference type="PROSITE" id="PS00107">
    <property type="entry name" value="PROTEIN_KINASE_ATP"/>
    <property type="match status" value="1"/>
</dbReference>
<proteinExistence type="predicted"/>
<keyword evidence="3" id="KW-0067">ATP-binding</keyword>
<dbReference type="PANTHER" id="PTHR11909">
    <property type="entry name" value="CASEIN KINASE-RELATED"/>
    <property type="match status" value="1"/>
</dbReference>
<dbReference type="SMART" id="SM00220">
    <property type="entry name" value="S_TKc"/>
    <property type="match status" value="1"/>
</dbReference>
<evidence type="ECO:0000256" key="3">
    <source>
        <dbReference type="ARBA" id="ARBA00022840"/>
    </source>
</evidence>
<dbReference type="Pfam" id="PF00069">
    <property type="entry name" value="Pkinase"/>
    <property type="match status" value="1"/>
</dbReference>
<dbReference type="Gene3D" id="1.10.510.10">
    <property type="entry name" value="Transferase(Phosphotransferase) domain 1"/>
    <property type="match status" value="1"/>
</dbReference>
<protein>
    <recommendedName>
        <fullName evidence="1">non-specific serine/threonine protein kinase</fullName>
        <ecNumber evidence="1">2.7.11.1</ecNumber>
    </recommendedName>
</protein>
<evidence type="ECO:0000256" key="1">
    <source>
        <dbReference type="ARBA" id="ARBA00012513"/>
    </source>
</evidence>
<sequence length="263" mass="30796">MINNKYKLIEKIGEGSFGSIYKGENIRTREKIAIKVEPIKEGINLLKNETKIYQYLSNTFGIPKVKWYGKDDNNYYMVLNLLGKSLEDIKYEKQHFSLKLTLQIGIQLIKLIQEIHNKGLIHRDIKPANFLLGKNNSLYLIDFGLCKSYIQDGNHIVMKKNTCLIGSITYASLNAHEFIELTRRDDLESLGYMLIYFNKGNLSWRDLDNIDNIKRDKKEIINSKDVPEIFKIYLNYIRCLNFNEIPNYQLLISKFTNLLKLIN</sequence>
<dbReference type="GO" id="GO:0004674">
    <property type="term" value="F:protein serine/threonine kinase activity"/>
    <property type="evidence" value="ECO:0007669"/>
    <property type="project" value="UniProtKB-EC"/>
</dbReference>
<dbReference type="PROSITE" id="PS50011">
    <property type="entry name" value="PROTEIN_KINASE_DOM"/>
    <property type="match status" value="1"/>
</dbReference>
<evidence type="ECO:0000313" key="5">
    <source>
        <dbReference type="EMBL" id="QHS82226.1"/>
    </source>
</evidence>
<dbReference type="SUPFAM" id="SSF56112">
    <property type="entry name" value="Protein kinase-like (PK-like)"/>
    <property type="match status" value="1"/>
</dbReference>
<dbReference type="PROSITE" id="PS00108">
    <property type="entry name" value="PROTEIN_KINASE_ST"/>
    <property type="match status" value="1"/>
</dbReference>